<feature type="compositionally biased region" description="Pro residues" evidence="1">
    <location>
        <begin position="96"/>
        <end position="106"/>
    </location>
</feature>
<evidence type="ECO:0008006" key="5">
    <source>
        <dbReference type="Google" id="ProtNLM"/>
    </source>
</evidence>
<gene>
    <name evidence="3" type="ORF">ACFPIH_50220</name>
</gene>
<feature type="compositionally biased region" description="Basic and acidic residues" evidence="1">
    <location>
        <begin position="17"/>
        <end position="28"/>
    </location>
</feature>
<dbReference type="RefSeq" id="WP_381186116.1">
    <property type="nucleotide sequence ID" value="NZ_JBHSFK010000057.1"/>
</dbReference>
<evidence type="ECO:0000313" key="4">
    <source>
        <dbReference type="Proteomes" id="UP001595839"/>
    </source>
</evidence>
<name>A0ABV9B5V3_9ACTN</name>
<comment type="caution">
    <text evidence="3">The sequence shown here is derived from an EMBL/GenBank/DDBJ whole genome shotgun (WGS) entry which is preliminary data.</text>
</comment>
<dbReference type="Proteomes" id="UP001595839">
    <property type="component" value="Unassembled WGS sequence"/>
</dbReference>
<feature type="region of interest" description="Disordered" evidence="1">
    <location>
        <begin position="93"/>
        <end position="177"/>
    </location>
</feature>
<keyword evidence="2" id="KW-0812">Transmembrane</keyword>
<protein>
    <recommendedName>
        <fullName evidence="5">Serine/threonine protein kinase</fullName>
    </recommendedName>
</protein>
<proteinExistence type="predicted"/>
<sequence length="177" mass="18368">MITPADDDFGDGADTGYRYRLEPDHAPDPDDPLTVVLRSTHGHLVPPPGRYEEIRRGASRRRTLRAAAGAGLTCAVIALAVLVPLRMTARDTQAPPAVPLAPPPASSPSAGATTPAEDSPRPAKPTPTVGTVTPVPDTRTPGARDDTAAPSKAPSEQSTAAERRTAPTTSSAADTRR</sequence>
<keyword evidence="2" id="KW-1133">Transmembrane helix</keyword>
<feature type="region of interest" description="Disordered" evidence="1">
    <location>
        <begin position="1"/>
        <end position="31"/>
    </location>
</feature>
<evidence type="ECO:0000313" key="3">
    <source>
        <dbReference type="EMBL" id="MFC4507499.1"/>
    </source>
</evidence>
<accession>A0ABV9B5V3</accession>
<dbReference type="EMBL" id="JBHSFK010000057">
    <property type="protein sequence ID" value="MFC4507499.1"/>
    <property type="molecule type" value="Genomic_DNA"/>
</dbReference>
<keyword evidence="2" id="KW-0472">Membrane</keyword>
<reference evidence="4" key="1">
    <citation type="journal article" date="2019" name="Int. J. Syst. Evol. Microbiol.">
        <title>The Global Catalogue of Microorganisms (GCM) 10K type strain sequencing project: providing services to taxonomists for standard genome sequencing and annotation.</title>
        <authorList>
            <consortium name="The Broad Institute Genomics Platform"/>
            <consortium name="The Broad Institute Genome Sequencing Center for Infectious Disease"/>
            <person name="Wu L."/>
            <person name="Ma J."/>
        </authorList>
    </citation>
    <scope>NUCLEOTIDE SEQUENCE [LARGE SCALE GENOMIC DNA]</scope>
    <source>
        <strain evidence="4">CGMCC 4.7177</strain>
    </source>
</reference>
<feature type="compositionally biased region" description="Acidic residues" evidence="1">
    <location>
        <begin position="1"/>
        <end position="11"/>
    </location>
</feature>
<feature type="transmembrane region" description="Helical" evidence="2">
    <location>
        <begin position="64"/>
        <end position="85"/>
    </location>
</feature>
<evidence type="ECO:0000256" key="2">
    <source>
        <dbReference type="SAM" id="Phobius"/>
    </source>
</evidence>
<feature type="compositionally biased region" description="Low complexity" evidence="1">
    <location>
        <begin position="126"/>
        <end position="141"/>
    </location>
</feature>
<feature type="compositionally biased region" description="Low complexity" evidence="1">
    <location>
        <begin position="107"/>
        <end position="116"/>
    </location>
</feature>
<evidence type="ECO:0000256" key="1">
    <source>
        <dbReference type="SAM" id="MobiDB-lite"/>
    </source>
</evidence>
<feature type="compositionally biased region" description="Polar residues" evidence="1">
    <location>
        <begin position="154"/>
        <end position="177"/>
    </location>
</feature>
<keyword evidence="4" id="KW-1185">Reference proteome</keyword>
<organism evidence="3 4">
    <name type="scientific">Streptomyces vulcanius</name>
    <dbReference type="NCBI Taxonomy" id="1441876"/>
    <lineage>
        <taxon>Bacteria</taxon>
        <taxon>Bacillati</taxon>
        <taxon>Actinomycetota</taxon>
        <taxon>Actinomycetes</taxon>
        <taxon>Kitasatosporales</taxon>
        <taxon>Streptomycetaceae</taxon>
        <taxon>Streptomyces</taxon>
    </lineage>
</organism>